<comment type="caution">
    <text evidence="2">The sequence shown here is derived from an EMBL/GenBank/DDBJ whole genome shotgun (WGS) entry which is preliminary data.</text>
</comment>
<sequence length="259" mass="30561">MKIKVIQTGSDGNCIKLTKNENSILIDCGYATNKKMQEHLSQEYFQAILITHEHTDHFSPWTGRIAIERNIPIYLHKRHYETEEIRKTKYLSYENKKEGQTYKAQVINIEEEIPINILNFKILPFVAYHDARKTLGYKFPEEKFALLTDCGFISKHIRKTLNDVETLALEFNYNPEMLVNSKRNIYNKLRTLGKFGHLNIEEAIKFVKKLPNLKTLITLHSSEEHCDLEELKKRLKNEFQNLTIYVSERENNQEITLKE</sequence>
<dbReference type="InterPro" id="IPR052533">
    <property type="entry name" value="WalJ/YycJ-like"/>
</dbReference>
<protein>
    <submittedName>
        <fullName evidence="2">Metal-dependent hydrolase</fullName>
    </submittedName>
</protein>
<dbReference type="RefSeq" id="WP_062680724.1">
    <property type="nucleotide sequence ID" value="NZ_LVEA01000001.1"/>
</dbReference>
<name>A0A162J6R3_9FUSO</name>
<dbReference type="SUPFAM" id="SSF56281">
    <property type="entry name" value="Metallo-hydrolase/oxidoreductase"/>
    <property type="match status" value="1"/>
</dbReference>
<dbReference type="InterPro" id="IPR036866">
    <property type="entry name" value="RibonucZ/Hydroxyglut_hydro"/>
</dbReference>
<organism evidence="2 3">
    <name type="scientific">Fusobacterium necrophorum subsp. funduliforme</name>
    <dbReference type="NCBI Taxonomy" id="143387"/>
    <lineage>
        <taxon>Bacteria</taxon>
        <taxon>Fusobacteriati</taxon>
        <taxon>Fusobacteriota</taxon>
        <taxon>Fusobacteriia</taxon>
        <taxon>Fusobacteriales</taxon>
        <taxon>Fusobacteriaceae</taxon>
        <taxon>Fusobacterium</taxon>
    </lineage>
</organism>
<dbReference type="PANTHER" id="PTHR47619">
    <property type="entry name" value="METALLO-HYDROLASE YYCJ-RELATED"/>
    <property type="match status" value="1"/>
</dbReference>
<gene>
    <name evidence="2" type="ORF">A2J07_00445</name>
</gene>
<dbReference type="SMART" id="SM00849">
    <property type="entry name" value="Lactamase_B"/>
    <property type="match status" value="1"/>
</dbReference>
<dbReference type="Pfam" id="PF12706">
    <property type="entry name" value="Lactamase_B_2"/>
    <property type="match status" value="1"/>
</dbReference>
<dbReference type="PANTHER" id="PTHR47619:SF1">
    <property type="entry name" value="EXODEOXYRIBONUCLEASE WALJ"/>
    <property type="match status" value="1"/>
</dbReference>
<accession>A0A162J6R3</accession>
<reference evidence="2 3" key="1">
    <citation type="submission" date="2016-03" db="EMBL/GenBank/DDBJ databases">
        <title>Comparative genomics of human isolates of Fusobacterium necrophorum.</title>
        <authorList>
            <person name="Jensen A."/>
            <person name="Bank S."/>
            <person name="Andersen P.S."/>
            <person name="Kristensen L.H."/>
            <person name="Prag J."/>
        </authorList>
    </citation>
    <scope>NUCLEOTIDE SEQUENCE [LARGE SCALE GENOMIC DNA]</scope>
    <source>
        <strain evidence="2 3">LS_1264</strain>
    </source>
</reference>
<feature type="domain" description="Metallo-beta-lactamase" evidence="1">
    <location>
        <begin position="11"/>
        <end position="197"/>
    </location>
</feature>
<dbReference type="Proteomes" id="UP000075816">
    <property type="component" value="Unassembled WGS sequence"/>
</dbReference>
<evidence type="ECO:0000313" key="2">
    <source>
        <dbReference type="EMBL" id="KYL05237.1"/>
    </source>
</evidence>
<dbReference type="AlphaFoldDB" id="A0A162J6R3"/>
<dbReference type="EMBL" id="LVEA01000001">
    <property type="protein sequence ID" value="KYL05237.1"/>
    <property type="molecule type" value="Genomic_DNA"/>
</dbReference>
<dbReference type="InterPro" id="IPR001279">
    <property type="entry name" value="Metallo-B-lactamas"/>
</dbReference>
<proteinExistence type="predicted"/>
<keyword evidence="2" id="KW-0378">Hydrolase</keyword>
<evidence type="ECO:0000313" key="3">
    <source>
        <dbReference type="Proteomes" id="UP000075816"/>
    </source>
</evidence>
<dbReference type="GO" id="GO:0016787">
    <property type="term" value="F:hydrolase activity"/>
    <property type="evidence" value="ECO:0007669"/>
    <property type="project" value="UniProtKB-KW"/>
</dbReference>
<dbReference type="Gene3D" id="3.60.15.10">
    <property type="entry name" value="Ribonuclease Z/Hydroxyacylglutathione hydrolase-like"/>
    <property type="match status" value="1"/>
</dbReference>
<evidence type="ECO:0000259" key="1">
    <source>
        <dbReference type="SMART" id="SM00849"/>
    </source>
</evidence>